<accession>K2QMJ7</accession>
<evidence type="ECO:0008006" key="3">
    <source>
        <dbReference type="Google" id="ProtNLM"/>
    </source>
</evidence>
<dbReference type="PATRIC" id="fig|555500.3.peg.845"/>
<gene>
    <name evidence="1" type="ORF">I215_04075</name>
</gene>
<evidence type="ECO:0000313" key="1">
    <source>
        <dbReference type="EMBL" id="EKF56092.1"/>
    </source>
</evidence>
<dbReference type="InterPro" id="IPR012808">
    <property type="entry name" value="CHP02453"/>
</dbReference>
<dbReference type="eggNOG" id="COG5587">
    <property type="taxonomic scope" value="Bacteria"/>
</dbReference>
<dbReference type="EMBL" id="AMSG01000003">
    <property type="protein sequence ID" value="EKF56092.1"/>
    <property type="molecule type" value="Genomic_DNA"/>
</dbReference>
<organism evidence="1 2">
    <name type="scientific">Galbibacter marinus</name>
    <dbReference type="NCBI Taxonomy" id="555500"/>
    <lineage>
        <taxon>Bacteria</taxon>
        <taxon>Pseudomonadati</taxon>
        <taxon>Bacteroidota</taxon>
        <taxon>Flavobacteriia</taxon>
        <taxon>Flavobacteriales</taxon>
        <taxon>Flavobacteriaceae</taxon>
        <taxon>Galbibacter</taxon>
    </lineage>
</organism>
<dbReference type="RefSeq" id="WP_008990688.1">
    <property type="nucleotide sequence ID" value="NZ_AMSG01000003.1"/>
</dbReference>
<keyword evidence="2" id="KW-1185">Reference proteome</keyword>
<dbReference type="Proteomes" id="UP000007364">
    <property type="component" value="Unassembled WGS sequence"/>
</dbReference>
<sequence>MEEARISKSTLNFLKSLKQNNNREWFEKHKPEFKVEQALIKPFFNQVMLKLQHHDEITDLKVFRIYRDVRFSHDKTPYKNHFACSYKRAKPALRGGYYLHIEPGNSFLACGFWSPEKNDIKRIRKEFEVDGSEVRQIINHTDFKQHFGHLKGEELKTAPRGFDKTHPDIDLIRKKQWIVTKEFTDSQVIAKNFSTEVDNAFRAIRPFFDYMSDVLTTDLNGESLL</sequence>
<dbReference type="InterPro" id="IPR015996">
    <property type="entry name" value="UCP028451"/>
</dbReference>
<name>K2QMJ7_9FLAO</name>
<reference evidence="1 2" key="1">
    <citation type="journal article" date="2012" name="J. Bacteriol.">
        <title>Genome Sequence of Galbibacter marinum Type Strain ck-I2-15.</title>
        <authorList>
            <person name="Lai Q."/>
            <person name="Li C."/>
            <person name="Shao Z."/>
        </authorList>
    </citation>
    <scope>NUCLEOTIDE SEQUENCE [LARGE SCALE GENOMIC DNA]</scope>
    <source>
        <strain evidence="2">ck-I2-15</strain>
    </source>
</reference>
<dbReference type="PIRSF" id="PIRSF028451">
    <property type="entry name" value="UCP028451"/>
    <property type="match status" value="1"/>
</dbReference>
<dbReference type="STRING" id="555500.I215_04075"/>
<evidence type="ECO:0000313" key="2">
    <source>
        <dbReference type="Proteomes" id="UP000007364"/>
    </source>
</evidence>
<protein>
    <recommendedName>
        <fullName evidence="3">TIGR02453 family protein</fullName>
    </recommendedName>
</protein>
<dbReference type="PANTHER" id="PTHR36452">
    <property type="entry name" value="CHROMOSOME 12, WHOLE GENOME SHOTGUN SEQUENCE"/>
    <property type="match status" value="1"/>
</dbReference>
<dbReference type="PANTHER" id="PTHR36452:SF1">
    <property type="entry name" value="DUF2461 DOMAIN-CONTAINING PROTEIN"/>
    <property type="match status" value="1"/>
</dbReference>
<dbReference type="AlphaFoldDB" id="K2QMJ7"/>
<dbReference type="OrthoDB" id="9794241at2"/>
<dbReference type="Pfam" id="PF09365">
    <property type="entry name" value="DUF2461"/>
    <property type="match status" value="1"/>
</dbReference>
<comment type="caution">
    <text evidence="1">The sequence shown here is derived from an EMBL/GenBank/DDBJ whole genome shotgun (WGS) entry which is preliminary data.</text>
</comment>
<proteinExistence type="predicted"/>
<dbReference type="NCBIfam" id="TIGR02453">
    <property type="entry name" value="TIGR02453 family protein"/>
    <property type="match status" value="1"/>
</dbReference>